<organism evidence="3 4">
    <name type="scientific">Branchiibius hedensis</name>
    <dbReference type="NCBI Taxonomy" id="672460"/>
    <lineage>
        <taxon>Bacteria</taxon>
        <taxon>Bacillati</taxon>
        <taxon>Actinomycetota</taxon>
        <taxon>Actinomycetes</taxon>
        <taxon>Micrococcales</taxon>
        <taxon>Dermacoccaceae</taxon>
        <taxon>Branchiibius</taxon>
    </lineage>
</organism>
<evidence type="ECO:0000256" key="2">
    <source>
        <dbReference type="SAM" id="Phobius"/>
    </source>
</evidence>
<evidence type="ECO:0000313" key="4">
    <source>
        <dbReference type="Proteomes" id="UP000250028"/>
    </source>
</evidence>
<dbReference type="AlphaFoldDB" id="A0A2Y9BMZ5"/>
<feature type="compositionally biased region" description="Basic and acidic residues" evidence="1">
    <location>
        <begin position="65"/>
        <end position="93"/>
    </location>
</feature>
<feature type="transmembrane region" description="Helical" evidence="2">
    <location>
        <begin position="27"/>
        <end position="48"/>
    </location>
</feature>
<keyword evidence="2" id="KW-0812">Transmembrane</keyword>
<protein>
    <submittedName>
        <fullName evidence="3">Uncharacterized protein</fullName>
    </submittedName>
</protein>
<feature type="region of interest" description="Disordered" evidence="1">
    <location>
        <begin position="217"/>
        <end position="240"/>
    </location>
</feature>
<keyword evidence="2" id="KW-0472">Membrane</keyword>
<evidence type="ECO:0000256" key="1">
    <source>
        <dbReference type="SAM" id="MobiDB-lite"/>
    </source>
</evidence>
<reference evidence="4" key="1">
    <citation type="submission" date="2016-10" db="EMBL/GenBank/DDBJ databases">
        <authorList>
            <person name="Varghese N."/>
            <person name="Submissions S."/>
        </authorList>
    </citation>
    <scope>NUCLEOTIDE SEQUENCE [LARGE SCALE GENOMIC DNA]</scope>
    <source>
        <strain evidence="4">DSM 22951</strain>
    </source>
</reference>
<feature type="region of interest" description="Disordered" evidence="1">
    <location>
        <begin position="65"/>
        <end position="100"/>
    </location>
</feature>
<name>A0A2Y9BMZ5_9MICO</name>
<dbReference type="EMBL" id="UESZ01000003">
    <property type="protein sequence ID" value="SSA59083.1"/>
    <property type="molecule type" value="Genomic_DNA"/>
</dbReference>
<proteinExistence type="predicted"/>
<sequence length="240" mass="25873">MNNFTNLAGSATPGPGVPAGEAAFEHVMSWCIWLASVLAVLSVSLWIIRSCWQRGSLAPYTLTERTPKSEKPAVVRSKSEKPAVVRSKSEKPAVVRSNPEPEAVQILRRSARTGAASTLLRLLNGDLDAGRRDRVNRVCEAIINAATSFEDIPPTLRAEVTDDGTTPAQDYGKILDLASNDIDAMVRDEANTVIDQIRALRRYAEQWAATSADLTVGARGQTGGSGSKKKSWARGTKEKG</sequence>
<keyword evidence="2" id="KW-1133">Transmembrane helix</keyword>
<dbReference type="Proteomes" id="UP000250028">
    <property type="component" value="Unassembled WGS sequence"/>
</dbReference>
<dbReference type="RefSeq" id="WP_146202663.1">
    <property type="nucleotide sequence ID" value="NZ_QGDN01000003.1"/>
</dbReference>
<evidence type="ECO:0000313" key="3">
    <source>
        <dbReference type="EMBL" id="SSA59083.1"/>
    </source>
</evidence>
<accession>A0A2Y9BMZ5</accession>
<gene>
    <name evidence="3" type="ORF">SAMN04489750_3898</name>
</gene>
<keyword evidence="4" id="KW-1185">Reference proteome</keyword>